<comment type="caution">
    <text evidence="2">The sequence shown here is derived from an EMBL/GenBank/DDBJ whole genome shotgun (WGS) entry which is preliminary data.</text>
</comment>
<dbReference type="Gene3D" id="1.25.40.10">
    <property type="entry name" value="Tetratricopeptide repeat domain"/>
    <property type="match status" value="2"/>
</dbReference>
<accession>A0A4Z1C663</accession>
<dbReference type="RefSeq" id="WP_135839280.1">
    <property type="nucleotide sequence ID" value="NZ_SRRO01000001.1"/>
</dbReference>
<protein>
    <submittedName>
        <fullName evidence="2">Uncharacterized protein</fullName>
    </submittedName>
</protein>
<dbReference type="PROSITE" id="PS50005">
    <property type="entry name" value="TPR"/>
    <property type="match status" value="1"/>
</dbReference>
<evidence type="ECO:0000256" key="1">
    <source>
        <dbReference type="PROSITE-ProRule" id="PRU00339"/>
    </source>
</evidence>
<keyword evidence="3" id="KW-1185">Reference proteome</keyword>
<proteinExistence type="predicted"/>
<name>A0A4Z1C663_9ACTN</name>
<dbReference type="AlphaFoldDB" id="A0A4Z1C663"/>
<dbReference type="InterPro" id="IPR011990">
    <property type="entry name" value="TPR-like_helical_dom_sf"/>
</dbReference>
<evidence type="ECO:0000313" key="3">
    <source>
        <dbReference type="Proteomes" id="UP000297496"/>
    </source>
</evidence>
<dbReference type="EMBL" id="SRRO01000001">
    <property type="protein sequence ID" value="TGN64772.1"/>
    <property type="molecule type" value="Genomic_DNA"/>
</dbReference>
<organism evidence="2 3">
    <name type="scientific">Nocardioides eburneiflavus</name>
    <dbReference type="NCBI Taxonomy" id="2518372"/>
    <lineage>
        <taxon>Bacteria</taxon>
        <taxon>Bacillati</taxon>
        <taxon>Actinomycetota</taxon>
        <taxon>Actinomycetes</taxon>
        <taxon>Propionibacteriales</taxon>
        <taxon>Nocardioidaceae</taxon>
        <taxon>Nocardioides</taxon>
    </lineage>
</organism>
<dbReference type="InterPro" id="IPR019734">
    <property type="entry name" value="TPR_rpt"/>
</dbReference>
<dbReference type="SUPFAM" id="SSF48452">
    <property type="entry name" value="TPR-like"/>
    <property type="match status" value="2"/>
</dbReference>
<sequence length="477" mass="50985">MAEQSILGDARDAASRYAWREAFELFASADAVAPLEPEHLDEMAECAWWIGKMHHCMALRERAYREYLKKDDPRHAARVAIDLAQHHGDLGEQGDAAAWLQNATRLLEPEPEGAEHGWLHLALAIMAHSEGEDEVVVEHTELASEIGGRHGDKDLFALGHAFHGISLVAGGADAERGLAMVEEATEGAVSGELGARATGMIYCLMISVNAQLADWQGAGHWTEAATRWCDRQAINGFPGICRVHRAEILRLRGSLVDAEEEARAATVELGSFNLMFSALAFRELGEVRLKMGDLDAAEEAFRQAAEMGVTPHPGLAQAMVQRGHPEQAATGLRRILASTGIGPLERAKMLPTQLEVALSLDDLDTARAAADELAVIAGQHPTPALRATADAGAAAVLLAEGRLDEAATAADRAHTLFAGIDLSYEAARASELLGRIHHAQGNVSGARVEEADALAAYEQIGAVVDAERARGLLATHA</sequence>
<reference evidence="2 3" key="1">
    <citation type="submission" date="2019-04" db="EMBL/GenBank/DDBJ databases">
        <title>Three New Species of Nocardioides, Nocardioides euryhalodurans sp. nov., Nocardioides seonyuensis sp. nov. and Nocardioides eburneoflavus sp. nov. Isolated from Soil.</title>
        <authorList>
            <person name="Roh S.G."/>
            <person name="Lee C."/>
            <person name="Kim M.-K."/>
            <person name="Kim S.B."/>
        </authorList>
    </citation>
    <scope>NUCLEOTIDE SEQUENCE [LARGE SCALE GENOMIC DNA]</scope>
    <source>
        <strain evidence="2 3">MMS17-SY213</strain>
    </source>
</reference>
<feature type="repeat" description="TPR" evidence="1">
    <location>
        <begin position="278"/>
        <end position="311"/>
    </location>
</feature>
<dbReference type="Proteomes" id="UP000297496">
    <property type="component" value="Unassembled WGS sequence"/>
</dbReference>
<keyword evidence="1" id="KW-0802">TPR repeat</keyword>
<gene>
    <name evidence="2" type="ORF">EXE59_13005</name>
</gene>
<dbReference type="OrthoDB" id="27092at2"/>
<evidence type="ECO:0000313" key="2">
    <source>
        <dbReference type="EMBL" id="TGN64772.1"/>
    </source>
</evidence>